<comment type="caution">
    <text evidence="1">The sequence shown here is derived from an EMBL/GenBank/DDBJ whole genome shotgun (WGS) entry which is preliminary data.</text>
</comment>
<evidence type="ECO:0000313" key="1">
    <source>
        <dbReference type="EMBL" id="RRT50951.1"/>
    </source>
</evidence>
<accession>A0A426YGT0</accession>
<name>A0A426YGT0_ENSVE</name>
<dbReference type="AlphaFoldDB" id="A0A426YGT0"/>
<dbReference type="EMBL" id="AMZH03012478">
    <property type="protein sequence ID" value="RRT50951.1"/>
    <property type="molecule type" value="Genomic_DNA"/>
</dbReference>
<dbReference type="Proteomes" id="UP000287651">
    <property type="component" value="Unassembled WGS sequence"/>
</dbReference>
<gene>
    <name evidence="1" type="ORF">B296_00051413</name>
</gene>
<evidence type="ECO:0000313" key="2">
    <source>
        <dbReference type="Proteomes" id="UP000287651"/>
    </source>
</evidence>
<protein>
    <submittedName>
        <fullName evidence="1">Uncharacterized protein</fullName>
    </submittedName>
</protein>
<reference evidence="1 2" key="1">
    <citation type="journal article" date="2014" name="Agronomy (Basel)">
        <title>A Draft Genome Sequence for Ensete ventricosum, the Drought-Tolerant Tree Against Hunger.</title>
        <authorList>
            <person name="Harrison J."/>
            <person name="Moore K.A."/>
            <person name="Paszkiewicz K."/>
            <person name="Jones T."/>
            <person name="Grant M."/>
            <person name="Ambacheew D."/>
            <person name="Muzemil S."/>
            <person name="Studholme D.J."/>
        </authorList>
    </citation>
    <scope>NUCLEOTIDE SEQUENCE [LARGE SCALE GENOMIC DNA]</scope>
</reference>
<organism evidence="1 2">
    <name type="scientific">Ensete ventricosum</name>
    <name type="common">Abyssinian banana</name>
    <name type="synonym">Musa ensete</name>
    <dbReference type="NCBI Taxonomy" id="4639"/>
    <lineage>
        <taxon>Eukaryota</taxon>
        <taxon>Viridiplantae</taxon>
        <taxon>Streptophyta</taxon>
        <taxon>Embryophyta</taxon>
        <taxon>Tracheophyta</taxon>
        <taxon>Spermatophyta</taxon>
        <taxon>Magnoliopsida</taxon>
        <taxon>Liliopsida</taxon>
        <taxon>Zingiberales</taxon>
        <taxon>Musaceae</taxon>
        <taxon>Ensete</taxon>
    </lineage>
</organism>
<proteinExistence type="predicted"/>
<sequence>MAIAHCLLLLYKEGTASSFSLSNDSKSTTAVLLSLPFRSIGHHLPLLLCWQRHLGCQPLASAMTSLLVIATSVNLAATAALVSSSSAEISDATSRSVTASPLPPAAIVHLLRRSMRHCYYPLLQSLPTMPSVIAIKQLRRCPLLQPSPLNHRSTLPSKPQPPVDSFPTPSVADDGFYICSPPSSPSYDRRLQPAVTHAAITLCFLFLAGPNCWSNPAAPLLNQFSAHLLPVAPSHSCLNRNKSPHRPQLLPSPSTSSASCCPCLSLLPSSSTITAAAKALVGHCRCRQPASTDLITSLFFRKRGVTPALCRRRRLCAFSSHLQPSKQSNIALYY</sequence>